<evidence type="ECO:0000313" key="2">
    <source>
        <dbReference type="Proteomes" id="UP000199520"/>
    </source>
</evidence>
<accession>A0A1I4LBB8</accession>
<organism evidence="1 2">
    <name type="scientific">Pelosinus propionicus DSM 13327</name>
    <dbReference type="NCBI Taxonomy" id="1123291"/>
    <lineage>
        <taxon>Bacteria</taxon>
        <taxon>Bacillati</taxon>
        <taxon>Bacillota</taxon>
        <taxon>Negativicutes</taxon>
        <taxon>Selenomonadales</taxon>
        <taxon>Sporomusaceae</taxon>
        <taxon>Pelosinus</taxon>
    </lineage>
</organism>
<sequence>MAKVYYPEAAAMVPASPPHPPNTQYRVSIGLETWGGENHRVIKVQMVYNGKIADRRPPSYPVGNDDHMRVAEVIRKIISRNS</sequence>
<proteinExistence type="predicted"/>
<dbReference type="AlphaFoldDB" id="A0A1I4LBB8"/>
<dbReference type="OrthoDB" id="7064586at2"/>
<gene>
    <name evidence="1" type="ORF">SAMN04490355_102377</name>
</gene>
<reference evidence="2" key="1">
    <citation type="submission" date="2016-10" db="EMBL/GenBank/DDBJ databases">
        <authorList>
            <person name="Varghese N."/>
            <person name="Submissions S."/>
        </authorList>
    </citation>
    <scope>NUCLEOTIDE SEQUENCE [LARGE SCALE GENOMIC DNA]</scope>
    <source>
        <strain evidence="2">DSM 13327</strain>
    </source>
</reference>
<name>A0A1I4LBB8_9FIRM</name>
<dbReference type="RefSeq" id="WP_090938155.1">
    <property type="nucleotide sequence ID" value="NZ_FOTS01000023.1"/>
</dbReference>
<protein>
    <submittedName>
        <fullName evidence="1">Uncharacterized protein</fullName>
    </submittedName>
</protein>
<evidence type="ECO:0000313" key="1">
    <source>
        <dbReference type="EMBL" id="SFL88156.1"/>
    </source>
</evidence>
<keyword evidence="2" id="KW-1185">Reference proteome</keyword>
<dbReference type="Proteomes" id="UP000199520">
    <property type="component" value="Unassembled WGS sequence"/>
</dbReference>
<dbReference type="EMBL" id="FOTS01000023">
    <property type="protein sequence ID" value="SFL88156.1"/>
    <property type="molecule type" value="Genomic_DNA"/>
</dbReference>